<dbReference type="GeneID" id="26634071"/>
<dbReference type="EMBL" id="KP280063">
    <property type="protein sequence ID" value="AJF40860.1"/>
    <property type="molecule type" value="Genomic_DNA"/>
</dbReference>
<dbReference type="OrthoDB" id="30630at10239"/>
<protein>
    <submittedName>
        <fullName evidence="1">Uncharacterized protein</fullName>
    </submittedName>
</protein>
<reference evidence="1 2" key="1">
    <citation type="submission" date="2014-12" db="EMBL/GenBank/DDBJ databases">
        <title>Complete genome sequences of three Vibrio cholerae specific bacteriophages.</title>
        <authorList>
            <person name="Bhandare S.G."/>
            <person name="Warry A."/>
            <person name="Emes R.D."/>
            <person name="Hooton S.P.T."/>
            <person name="Barrow P.A."/>
            <person name="Atterbury R.J."/>
        </authorList>
    </citation>
    <scope>NUCLEOTIDE SEQUENCE [LARGE SCALE GENOMIC DNA]</scope>
</reference>
<gene>
    <name evidence="1" type="ORF">SBVP3_0093</name>
</gene>
<accession>A0A0B5HE91</accession>
<evidence type="ECO:0000313" key="1">
    <source>
        <dbReference type="EMBL" id="AJF40860.1"/>
    </source>
</evidence>
<name>A0A0B5HE91_9CAUD</name>
<dbReference type="KEGG" id="vg:26634071"/>
<organism evidence="1 2">
    <name type="scientific">Vibrio phage phi 3</name>
    <dbReference type="NCBI Taxonomy" id="1589298"/>
    <lineage>
        <taxon>Viruses</taxon>
        <taxon>Duplodnaviria</taxon>
        <taxon>Heunggongvirae</taxon>
        <taxon>Uroviricota</taxon>
        <taxon>Caudoviricetes</taxon>
        <taxon>Demerecviridae</taxon>
        <taxon>Ermolyevavirinae</taxon>
        <taxon>Jesfedecavirus</taxon>
        <taxon>Jesfedecavirus phi3</taxon>
    </lineage>
</organism>
<dbReference type="RefSeq" id="YP_009207558.1">
    <property type="nucleotide sequence ID" value="NC_028895.1"/>
</dbReference>
<dbReference type="Proteomes" id="UP000031804">
    <property type="component" value="Segment"/>
</dbReference>
<keyword evidence="2" id="KW-1185">Reference proteome</keyword>
<proteinExistence type="predicted"/>
<sequence length="165" mass="19605">MQEITKIRLNVTEEFGVEVWHKFRNSYRYAKERCCNPNCKDYPRYSGMWNFADTVEYYNTCFNEFLLGLDKYGLDDLSIDRKDSKIPYQPGNIRFVSMKENLRNKPNVKPLKLTNKETGEVVYFPSFFSISKEKLDRRFSSTGVHGAYKRNALYKGVWQVEFNKD</sequence>
<evidence type="ECO:0000313" key="2">
    <source>
        <dbReference type="Proteomes" id="UP000031804"/>
    </source>
</evidence>